<reference evidence="2" key="1">
    <citation type="submission" date="2011-12" db="EMBL/GenBank/DDBJ databases">
        <title>Complete sequence of Clostridium clariflavum DSM 19732.</title>
        <authorList>
            <consortium name="US DOE Joint Genome Institute"/>
            <person name="Lucas S."/>
            <person name="Han J."/>
            <person name="Lapidus A."/>
            <person name="Cheng J.-F."/>
            <person name="Goodwin L."/>
            <person name="Pitluck S."/>
            <person name="Peters L."/>
            <person name="Teshima H."/>
            <person name="Detter J.C."/>
            <person name="Han C."/>
            <person name="Tapia R."/>
            <person name="Land M."/>
            <person name="Hauser L."/>
            <person name="Kyrpides N."/>
            <person name="Ivanova N."/>
            <person name="Pagani I."/>
            <person name="Kitzmiller T."/>
            <person name="Lynd L."/>
            <person name="Izquierdo J."/>
            <person name="Woyke T."/>
        </authorList>
    </citation>
    <scope>NUCLEOTIDE SEQUENCE [LARGE SCALE GENOMIC DNA]</scope>
    <source>
        <strain evidence="2">DSM 19732 / NBRC 101661 / EBR45</strain>
    </source>
</reference>
<gene>
    <name evidence="1" type="ordered locus">Clocl_3009</name>
</gene>
<dbReference type="RefSeq" id="WP_014256090.1">
    <property type="nucleotide sequence ID" value="NC_016627.1"/>
</dbReference>
<dbReference type="AlphaFoldDB" id="G8LUB2"/>
<dbReference type="KEGG" id="ccl:Clocl_3009"/>
<organism evidence="1 2">
    <name type="scientific">Acetivibrio clariflavus (strain DSM 19732 / NBRC 101661 / EBR45)</name>
    <name type="common">Clostridium clariflavum</name>
    <dbReference type="NCBI Taxonomy" id="720554"/>
    <lineage>
        <taxon>Bacteria</taxon>
        <taxon>Bacillati</taxon>
        <taxon>Bacillota</taxon>
        <taxon>Clostridia</taxon>
        <taxon>Eubacteriales</taxon>
        <taxon>Oscillospiraceae</taxon>
        <taxon>Acetivibrio</taxon>
    </lineage>
</organism>
<proteinExistence type="predicted"/>
<sequence precursor="true">MKKSLSIALIGLLILANIIQFMIILNKNSQIDLLKYSKEDEVNIFQATNELERNLYKYEINPESGNYYYASIEKVTWILSYMEYNIKYSNENDPLFQYNLALNNLIGFMVSDQGKELVTLNCSKIRQFLHDIVAANNESRIKDRNKSITEFYEYMINSFEIKLDSENIDVGNNMVKVTNFPVPKVNP</sequence>
<reference evidence="1 2" key="2">
    <citation type="journal article" date="2012" name="Stand. Genomic Sci.">
        <title>Complete Genome Sequence of Clostridium clariflavum DSM 19732.</title>
        <authorList>
            <person name="Izquierdo J.A."/>
            <person name="Goodwin L."/>
            <person name="Davenport K.W."/>
            <person name="Teshima H."/>
            <person name="Bruce D."/>
            <person name="Detter C."/>
            <person name="Tapia R."/>
            <person name="Han S."/>
            <person name="Land M."/>
            <person name="Hauser L."/>
            <person name="Jeffries C.D."/>
            <person name="Han J."/>
            <person name="Pitluck S."/>
            <person name="Nolan M."/>
            <person name="Chen A."/>
            <person name="Huntemann M."/>
            <person name="Mavromatis K."/>
            <person name="Mikhailova N."/>
            <person name="Liolios K."/>
            <person name="Woyke T."/>
            <person name="Lynd L.R."/>
        </authorList>
    </citation>
    <scope>NUCLEOTIDE SEQUENCE [LARGE SCALE GENOMIC DNA]</scope>
    <source>
        <strain evidence="2">DSM 19732 / NBRC 101661 / EBR45</strain>
    </source>
</reference>
<evidence type="ECO:0000313" key="1">
    <source>
        <dbReference type="EMBL" id="AEV69544.1"/>
    </source>
</evidence>
<dbReference type="HOGENOM" id="CLU_1445306_0_0_9"/>
<name>G8LUB2_ACECE</name>
<dbReference type="EMBL" id="CP003065">
    <property type="protein sequence ID" value="AEV69544.1"/>
    <property type="molecule type" value="Genomic_DNA"/>
</dbReference>
<dbReference type="Proteomes" id="UP000005435">
    <property type="component" value="Chromosome"/>
</dbReference>
<evidence type="ECO:0000313" key="2">
    <source>
        <dbReference type="Proteomes" id="UP000005435"/>
    </source>
</evidence>
<accession>G8LUB2</accession>
<protein>
    <submittedName>
        <fullName evidence="1">Uncharacterized protein</fullName>
    </submittedName>
</protein>
<keyword evidence="2" id="KW-1185">Reference proteome</keyword>